<accession>A0A1Q8R0E7</accession>
<dbReference type="Proteomes" id="UP000186102">
    <property type="component" value="Unassembled WGS sequence"/>
</dbReference>
<dbReference type="EMBL" id="MLBF01000005">
    <property type="protein sequence ID" value="OLN33036.1"/>
    <property type="molecule type" value="Genomic_DNA"/>
</dbReference>
<dbReference type="PANTHER" id="PTHR43132:SF6">
    <property type="entry name" value="HTH-TYPE TRANSCRIPTIONAL REPRESSOR CZRA"/>
    <property type="match status" value="1"/>
</dbReference>
<dbReference type="GO" id="GO:0046686">
    <property type="term" value="P:response to cadmium ion"/>
    <property type="evidence" value="ECO:0007669"/>
    <property type="project" value="UniProtKB-KW"/>
</dbReference>
<proteinExistence type="predicted"/>
<evidence type="ECO:0000256" key="1">
    <source>
        <dbReference type="ARBA" id="ARBA00023015"/>
    </source>
</evidence>
<dbReference type="GO" id="GO:0003700">
    <property type="term" value="F:DNA-binding transcription factor activity"/>
    <property type="evidence" value="ECO:0007669"/>
    <property type="project" value="InterPro"/>
</dbReference>
<keyword evidence="7" id="KW-1185">Reference proteome</keyword>
<dbReference type="NCBIfam" id="NF033788">
    <property type="entry name" value="HTH_metalloreg"/>
    <property type="match status" value="1"/>
</dbReference>
<dbReference type="OrthoDB" id="9794330at2"/>
<organism evidence="6 7">
    <name type="scientific">Desulfosporosinus metallidurans</name>
    <dbReference type="NCBI Taxonomy" id="1888891"/>
    <lineage>
        <taxon>Bacteria</taxon>
        <taxon>Bacillati</taxon>
        <taxon>Bacillota</taxon>
        <taxon>Clostridia</taxon>
        <taxon>Eubacteriales</taxon>
        <taxon>Desulfitobacteriaceae</taxon>
        <taxon>Desulfosporosinus</taxon>
    </lineage>
</organism>
<dbReference type="Gene3D" id="1.10.10.10">
    <property type="entry name" value="Winged helix-like DNA-binding domain superfamily/Winged helix DNA-binding domain"/>
    <property type="match status" value="1"/>
</dbReference>
<reference evidence="6 7" key="1">
    <citation type="submission" date="2016-09" db="EMBL/GenBank/DDBJ databases">
        <title>Complete genome of Desulfosporosinus sp. OL.</title>
        <authorList>
            <person name="Mardanov A."/>
            <person name="Beletsky A."/>
            <person name="Panova A."/>
            <person name="Karnachuk O."/>
            <person name="Ravin N."/>
        </authorList>
    </citation>
    <scope>NUCLEOTIDE SEQUENCE [LARGE SCALE GENOMIC DNA]</scope>
    <source>
        <strain evidence="6 7">OL</strain>
    </source>
</reference>
<dbReference type="AlphaFoldDB" id="A0A1Q8R0E7"/>
<keyword evidence="2" id="KW-0238">DNA-binding</keyword>
<dbReference type="InterPro" id="IPR011991">
    <property type="entry name" value="ArsR-like_HTH"/>
</dbReference>
<dbReference type="PROSITE" id="PS00846">
    <property type="entry name" value="HTH_ARSR_1"/>
    <property type="match status" value="1"/>
</dbReference>
<dbReference type="STRING" id="1888891.DSOL_1147"/>
<dbReference type="InterPro" id="IPR036390">
    <property type="entry name" value="WH_DNA-bd_sf"/>
</dbReference>
<dbReference type="PRINTS" id="PR00778">
    <property type="entry name" value="HTHARSR"/>
</dbReference>
<keyword evidence="1" id="KW-0805">Transcription regulation</keyword>
<protein>
    <submittedName>
        <fullName evidence="6">Cadmium efflux system accessory protein</fullName>
    </submittedName>
</protein>
<evidence type="ECO:0000256" key="3">
    <source>
        <dbReference type="ARBA" id="ARBA00023163"/>
    </source>
</evidence>
<dbReference type="Pfam" id="PF01022">
    <property type="entry name" value="HTH_5"/>
    <property type="match status" value="1"/>
</dbReference>
<dbReference type="InterPro" id="IPR051011">
    <property type="entry name" value="Metal_resp_trans_reg"/>
</dbReference>
<keyword evidence="4" id="KW-0105">Cadmium resistance</keyword>
<comment type="caution">
    <text evidence="6">The sequence shown here is derived from an EMBL/GenBank/DDBJ whole genome shotgun (WGS) entry which is preliminary data.</text>
</comment>
<evidence type="ECO:0000313" key="6">
    <source>
        <dbReference type="EMBL" id="OLN33036.1"/>
    </source>
</evidence>
<dbReference type="GO" id="GO:0003677">
    <property type="term" value="F:DNA binding"/>
    <property type="evidence" value="ECO:0007669"/>
    <property type="project" value="UniProtKB-KW"/>
</dbReference>
<evidence type="ECO:0000256" key="4">
    <source>
        <dbReference type="ARBA" id="ARBA00043263"/>
    </source>
</evidence>
<dbReference type="RefSeq" id="WP_075363886.1">
    <property type="nucleotide sequence ID" value="NZ_MLBF01000005.1"/>
</dbReference>
<dbReference type="PROSITE" id="PS50987">
    <property type="entry name" value="HTH_ARSR_2"/>
    <property type="match status" value="1"/>
</dbReference>
<dbReference type="InterPro" id="IPR001845">
    <property type="entry name" value="HTH_ArsR_DNA-bd_dom"/>
</dbReference>
<feature type="domain" description="HTH arsR-type" evidence="5">
    <location>
        <begin position="25"/>
        <end position="120"/>
    </location>
</feature>
<evidence type="ECO:0000256" key="2">
    <source>
        <dbReference type="ARBA" id="ARBA00023125"/>
    </source>
</evidence>
<dbReference type="InterPro" id="IPR018334">
    <property type="entry name" value="ArsR_HTH"/>
</dbReference>
<name>A0A1Q8R0E7_9FIRM</name>
<sequence length="121" mass="13585">MNRPGHHHLCQTDCHTPQRLSELSHSVAEIEGVTPIFKALADETRVKIIYALLLEPDLCVCDIAQITALTVSGASHHLRLLKAMGLARSRKEGKLVRYSIHDEHVKIILEKALDHSNHLMK</sequence>
<dbReference type="SUPFAM" id="SSF46785">
    <property type="entry name" value="Winged helix' DNA-binding domain"/>
    <property type="match status" value="1"/>
</dbReference>
<keyword evidence="3" id="KW-0804">Transcription</keyword>
<dbReference type="SMART" id="SM00418">
    <property type="entry name" value="HTH_ARSR"/>
    <property type="match status" value="1"/>
</dbReference>
<dbReference type="PANTHER" id="PTHR43132">
    <property type="entry name" value="ARSENICAL RESISTANCE OPERON REPRESSOR ARSR-RELATED"/>
    <property type="match status" value="1"/>
</dbReference>
<evidence type="ECO:0000259" key="5">
    <source>
        <dbReference type="PROSITE" id="PS50987"/>
    </source>
</evidence>
<evidence type="ECO:0000313" key="7">
    <source>
        <dbReference type="Proteomes" id="UP000186102"/>
    </source>
</evidence>
<gene>
    <name evidence="6" type="ORF">DSOL_1147</name>
</gene>
<dbReference type="CDD" id="cd00090">
    <property type="entry name" value="HTH_ARSR"/>
    <property type="match status" value="1"/>
</dbReference>
<dbReference type="InterPro" id="IPR036388">
    <property type="entry name" value="WH-like_DNA-bd_sf"/>
</dbReference>